<accession>A0A9P0K2Z4</accession>
<dbReference type="Proteomes" id="UP001152888">
    <property type="component" value="Unassembled WGS sequence"/>
</dbReference>
<proteinExistence type="predicted"/>
<organism evidence="2 3">
    <name type="scientific">Acanthoscelides obtectus</name>
    <name type="common">Bean weevil</name>
    <name type="synonym">Bruchus obtectus</name>
    <dbReference type="NCBI Taxonomy" id="200917"/>
    <lineage>
        <taxon>Eukaryota</taxon>
        <taxon>Metazoa</taxon>
        <taxon>Ecdysozoa</taxon>
        <taxon>Arthropoda</taxon>
        <taxon>Hexapoda</taxon>
        <taxon>Insecta</taxon>
        <taxon>Pterygota</taxon>
        <taxon>Neoptera</taxon>
        <taxon>Endopterygota</taxon>
        <taxon>Coleoptera</taxon>
        <taxon>Polyphaga</taxon>
        <taxon>Cucujiformia</taxon>
        <taxon>Chrysomeloidea</taxon>
        <taxon>Chrysomelidae</taxon>
        <taxon>Bruchinae</taxon>
        <taxon>Bruchini</taxon>
        <taxon>Acanthoscelides</taxon>
    </lineage>
</organism>
<reference evidence="2" key="1">
    <citation type="submission" date="2022-03" db="EMBL/GenBank/DDBJ databases">
        <authorList>
            <person name="Sayadi A."/>
        </authorList>
    </citation>
    <scope>NUCLEOTIDE SEQUENCE</scope>
</reference>
<keyword evidence="3" id="KW-1185">Reference proteome</keyword>
<name>A0A9P0K2Z4_ACAOB</name>
<evidence type="ECO:0000256" key="1">
    <source>
        <dbReference type="SAM" id="MobiDB-lite"/>
    </source>
</evidence>
<gene>
    <name evidence="2" type="ORF">ACAOBT_LOCUS6755</name>
</gene>
<evidence type="ECO:0000313" key="2">
    <source>
        <dbReference type="EMBL" id="CAH1966282.1"/>
    </source>
</evidence>
<feature type="region of interest" description="Disordered" evidence="1">
    <location>
        <begin position="1"/>
        <end position="41"/>
    </location>
</feature>
<comment type="caution">
    <text evidence="2">The sequence shown here is derived from an EMBL/GenBank/DDBJ whole genome shotgun (WGS) entry which is preliminary data.</text>
</comment>
<sequence>MSTSSSRSRNSSQSSTFSSVAGSSANNSHGSVDLVSTSSSSCGPQIINLSDLQKEITCAKRINEVQDTPSPTCSQSSIPYTNDSFSFRTNISASTSLDNSFRHLTLNSANAVEQPITAPRLNVFQEGTKIPPPLDYMVNACKNNKSRMPLVFGQLPCAMPEFGNYSANNNCLHAPRLSESACYLCSFLTDN</sequence>
<dbReference type="EMBL" id="CAKOFQ010006732">
    <property type="protein sequence ID" value="CAH1966282.1"/>
    <property type="molecule type" value="Genomic_DNA"/>
</dbReference>
<protein>
    <submittedName>
        <fullName evidence="2">Uncharacterized protein</fullName>
    </submittedName>
</protein>
<dbReference type="AlphaFoldDB" id="A0A9P0K2Z4"/>
<evidence type="ECO:0000313" key="3">
    <source>
        <dbReference type="Proteomes" id="UP001152888"/>
    </source>
</evidence>